<dbReference type="Proteomes" id="UP000011863">
    <property type="component" value="Chromosome"/>
</dbReference>
<organism evidence="2 3">
    <name type="scientific">Ilumatobacter coccineus (strain NBRC 103263 / KCTC 29153 / YM16-304)</name>
    <dbReference type="NCBI Taxonomy" id="1313172"/>
    <lineage>
        <taxon>Bacteria</taxon>
        <taxon>Bacillati</taxon>
        <taxon>Actinomycetota</taxon>
        <taxon>Acidimicrobiia</taxon>
        <taxon>Acidimicrobiales</taxon>
        <taxon>Ilumatobacteraceae</taxon>
        <taxon>Ilumatobacter</taxon>
    </lineage>
</organism>
<dbReference type="EMBL" id="AP012057">
    <property type="protein sequence ID" value="BAN01252.1"/>
    <property type="molecule type" value="Genomic_DNA"/>
</dbReference>
<feature type="domain" description="Helix-turn-helix" evidence="1">
    <location>
        <begin position="4"/>
        <end position="48"/>
    </location>
</feature>
<dbReference type="KEGG" id="aym:YM304_09380"/>
<reference evidence="2 3" key="1">
    <citation type="journal article" date="2013" name="Int. J. Syst. Evol. Microbiol.">
        <title>Ilumatobacter nonamiense sp. nov. and Ilumatobacter coccineum sp. nov., isolated from seashore sand.</title>
        <authorList>
            <person name="Matsumoto A."/>
            <person name="Kasai H."/>
            <person name="Matsuo Y."/>
            <person name="Shizuri Y."/>
            <person name="Ichikawa N."/>
            <person name="Fujita N."/>
            <person name="Omura S."/>
            <person name="Takahashi Y."/>
        </authorList>
    </citation>
    <scope>NUCLEOTIDE SEQUENCE [LARGE SCALE GENOMIC DNA]</scope>
    <source>
        <strain evidence="3">NBRC 103263 / KCTC 29153 / YM16-304</strain>
    </source>
</reference>
<dbReference type="NCBIfam" id="TIGR01764">
    <property type="entry name" value="excise"/>
    <property type="match status" value="1"/>
</dbReference>
<dbReference type="GO" id="GO:0003677">
    <property type="term" value="F:DNA binding"/>
    <property type="evidence" value="ECO:0007669"/>
    <property type="project" value="InterPro"/>
</dbReference>
<dbReference type="InterPro" id="IPR010093">
    <property type="entry name" value="SinI_DNA-bd"/>
</dbReference>
<protein>
    <recommendedName>
        <fullName evidence="1">Helix-turn-helix domain-containing protein</fullName>
    </recommendedName>
</protein>
<dbReference type="OrthoDB" id="4463966at2"/>
<sequence>MAPLSVDQAAEALGVSHVQVGRLIDAGELDAERFGRSWAIDADSLHRYRILRPQRGRPLAERAAWAKVLDAEPPNDVDEAIDLARLVRRRSRNERVRILPALDGRIDHDQRVRHGGAHAAIHHGAGIGRTVQRDLYISAQDAAAFRSEFHADPNAGDPNVVLRIVDDLTDIDRRFMPPIVAVLDLLDAADTRAAAEALRVVR</sequence>
<dbReference type="InterPro" id="IPR041657">
    <property type="entry name" value="HTH_17"/>
</dbReference>
<keyword evidence="3" id="KW-1185">Reference proteome</keyword>
<dbReference type="AlphaFoldDB" id="A0A6C7E4Z4"/>
<evidence type="ECO:0000313" key="3">
    <source>
        <dbReference type="Proteomes" id="UP000011863"/>
    </source>
</evidence>
<evidence type="ECO:0000259" key="1">
    <source>
        <dbReference type="Pfam" id="PF12728"/>
    </source>
</evidence>
<gene>
    <name evidence="2" type="ORF">YM304_09380</name>
</gene>
<name>A0A6C7E4Z4_ILUCY</name>
<accession>A0A6C7E4Z4</accession>
<evidence type="ECO:0000313" key="2">
    <source>
        <dbReference type="EMBL" id="BAN01252.1"/>
    </source>
</evidence>
<dbReference type="Pfam" id="PF12728">
    <property type="entry name" value="HTH_17"/>
    <property type="match status" value="1"/>
</dbReference>
<proteinExistence type="predicted"/>
<dbReference type="RefSeq" id="WP_015440499.1">
    <property type="nucleotide sequence ID" value="NC_020520.1"/>
</dbReference>